<dbReference type="EMBL" id="CM001744">
    <property type="protein sequence ID" value="KJB32165.1"/>
    <property type="molecule type" value="Genomic_DNA"/>
</dbReference>
<protein>
    <submittedName>
        <fullName evidence="1">Uncharacterized protein</fullName>
    </submittedName>
</protein>
<evidence type="ECO:0000313" key="1">
    <source>
        <dbReference type="EMBL" id="KJB32165.1"/>
    </source>
</evidence>
<sequence>MFENRVKLSIYSINIISSSIEFNFSFYFSQKLSLPKREKKKEEEKNLRRFSSYLKTRLKLGAILENRSD</sequence>
<dbReference type="AlphaFoldDB" id="A0A0D2SLZ5"/>
<dbReference type="Gramene" id="KJB32165">
    <property type="protein sequence ID" value="KJB32165"/>
    <property type="gene ID" value="B456_005G227100"/>
</dbReference>
<keyword evidence="2" id="KW-1185">Reference proteome</keyword>
<accession>A0A0D2SLZ5</accession>
<reference evidence="1 2" key="1">
    <citation type="journal article" date="2012" name="Nature">
        <title>Repeated polyploidization of Gossypium genomes and the evolution of spinnable cotton fibres.</title>
        <authorList>
            <person name="Paterson A.H."/>
            <person name="Wendel J.F."/>
            <person name="Gundlach H."/>
            <person name="Guo H."/>
            <person name="Jenkins J."/>
            <person name="Jin D."/>
            <person name="Llewellyn D."/>
            <person name="Showmaker K.C."/>
            <person name="Shu S."/>
            <person name="Udall J."/>
            <person name="Yoo M.J."/>
            <person name="Byers R."/>
            <person name="Chen W."/>
            <person name="Doron-Faigenboim A."/>
            <person name="Duke M.V."/>
            <person name="Gong L."/>
            <person name="Grimwood J."/>
            <person name="Grover C."/>
            <person name="Grupp K."/>
            <person name="Hu G."/>
            <person name="Lee T.H."/>
            <person name="Li J."/>
            <person name="Lin L."/>
            <person name="Liu T."/>
            <person name="Marler B.S."/>
            <person name="Page J.T."/>
            <person name="Roberts A.W."/>
            <person name="Romanel E."/>
            <person name="Sanders W.S."/>
            <person name="Szadkowski E."/>
            <person name="Tan X."/>
            <person name="Tang H."/>
            <person name="Xu C."/>
            <person name="Wang J."/>
            <person name="Wang Z."/>
            <person name="Zhang D."/>
            <person name="Zhang L."/>
            <person name="Ashrafi H."/>
            <person name="Bedon F."/>
            <person name="Bowers J.E."/>
            <person name="Brubaker C.L."/>
            <person name="Chee P.W."/>
            <person name="Das S."/>
            <person name="Gingle A.R."/>
            <person name="Haigler C.H."/>
            <person name="Harker D."/>
            <person name="Hoffmann L.V."/>
            <person name="Hovav R."/>
            <person name="Jones D.C."/>
            <person name="Lemke C."/>
            <person name="Mansoor S."/>
            <person name="ur Rahman M."/>
            <person name="Rainville L.N."/>
            <person name="Rambani A."/>
            <person name="Reddy U.K."/>
            <person name="Rong J.K."/>
            <person name="Saranga Y."/>
            <person name="Scheffler B.E."/>
            <person name="Scheffler J.A."/>
            <person name="Stelly D.M."/>
            <person name="Triplett B.A."/>
            <person name="Van Deynze A."/>
            <person name="Vaslin M.F."/>
            <person name="Waghmare V.N."/>
            <person name="Walford S.A."/>
            <person name="Wright R.J."/>
            <person name="Zaki E.A."/>
            <person name="Zhang T."/>
            <person name="Dennis E.S."/>
            <person name="Mayer K.F."/>
            <person name="Peterson D.G."/>
            <person name="Rokhsar D.S."/>
            <person name="Wang X."/>
            <person name="Schmutz J."/>
        </authorList>
    </citation>
    <scope>NUCLEOTIDE SEQUENCE [LARGE SCALE GENOMIC DNA]</scope>
</reference>
<dbReference type="Proteomes" id="UP000032304">
    <property type="component" value="Chromosome 5"/>
</dbReference>
<evidence type="ECO:0000313" key="2">
    <source>
        <dbReference type="Proteomes" id="UP000032304"/>
    </source>
</evidence>
<proteinExistence type="predicted"/>
<organism evidence="1 2">
    <name type="scientific">Gossypium raimondii</name>
    <name type="common">Peruvian cotton</name>
    <name type="synonym">Gossypium klotzschianum subsp. raimondii</name>
    <dbReference type="NCBI Taxonomy" id="29730"/>
    <lineage>
        <taxon>Eukaryota</taxon>
        <taxon>Viridiplantae</taxon>
        <taxon>Streptophyta</taxon>
        <taxon>Embryophyta</taxon>
        <taxon>Tracheophyta</taxon>
        <taxon>Spermatophyta</taxon>
        <taxon>Magnoliopsida</taxon>
        <taxon>eudicotyledons</taxon>
        <taxon>Gunneridae</taxon>
        <taxon>Pentapetalae</taxon>
        <taxon>rosids</taxon>
        <taxon>malvids</taxon>
        <taxon>Malvales</taxon>
        <taxon>Malvaceae</taxon>
        <taxon>Malvoideae</taxon>
        <taxon>Gossypium</taxon>
    </lineage>
</organism>
<gene>
    <name evidence="1" type="ORF">B456_005G227100</name>
</gene>
<name>A0A0D2SLZ5_GOSRA</name>